<organism evidence="1 2">
    <name type="scientific">Blastomonas aquatica</name>
    <dbReference type="NCBI Taxonomy" id="1510276"/>
    <lineage>
        <taxon>Bacteria</taxon>
        <taxon>Pseudomonadati</taxon>
        <taxon>Pseudomonadota</taxon>
        <taxon>Alphaproteobacteria</taxon>
        <taxon>Sphingomonadales</taxon>
        <taxon>Sphingomonadaceae</taxon>
        <taxon>Blastomonas</taxon>
    </lineage>
</organism>
<proteinExistence type="predicted"/>
<keyword evidence="2" id="KW-1185">Reference proteome</keyword>
<reference evidence="2" key="1">
    <citation type="journal article" date="2019" name="Int. J. Syst. Evol. Microbiol.">
        <title>The Global Catalogue of Microorganisms (GCM) 10K type strain sequencing project: providing services to taxonomists for standard genome sequencing and annotation.</title>
        <authorList>
            <consortium name="The Broad Institute Genomics Platform"/>
            <consortium name="The Broad Institute Genome Sequencing Center for Infectious Disease"/>
            <person name="Wu L."/>
            <person name="Ma J."/>
        </authorList>
    </citation>
    <scope>NUCLEOTIDE SEQUENCE [LARGE SCALE GENOMIC DNA]</scope>
    <source>
        <strain evidence="2">CGMCC 1.12851</strain>
    </source>
</reference>
<comment type="caution">
    <text evidence="1">The sequence shown here is derived from an EMBL/GenBank/DDBJ whole genome shotgun (WGS) entry which is preliminary data.</text>
</comment>
<dbReference type="Proteomes" id="UP000614261">
    <property type="component" value="Unassembled WGS sequence"/>
</dbReference>
<gene>
    <name evidence="1" type="ORF">GCM10010833_08130</name>
</gene>
<evidence type="ECO:0000313" key="2">
    <source>
        <dbReference type="Proteomes" id="UP000614261"/>
    </source>
</evidence>
<dbReference type="RefSeq" id="WP_188513133.1">
    <property type="nucleotide sequence ID" value="NZ_BMGD01000002.1"/>
</dbReference>
<protein>
    <submittedName>
        <fullName evidence="1">Uncharacterized protein</fullName>
    </submittedName>
</protein>
<dbReference type="EMBL" id="BMGD01000002">
    <property type="protein sequence ID" value="GGB55803.1"/>
    <property type="molecule type" value="Genomic_DNA"/>
</dbReference>
<name>A0ABQ1IZ96_9SPHN</name>
<accession>A0ABQ1IZ96</accession>
<sequence>MAAPHDSGQADVLEIEITPAMVDAASDALMAWSGEFDFDRLPASEIAVLAKSVVLAALKIDRTT</sequence>
<evidence type="ECO:0000313" key="1">
    <source>
        <dbReference type="EMBL" id="GGB55803.1"/>
    </source>
</evidence>